<keyword evidence="7" id="KW-1185">Reference proteome</keyword>
<dbReference type="Proteomes" id="UP000541558">
    <property type="component" value="Unassembled WGS sequence"/>
</dbReference>
<dbReference type="InterPro" id="IPR002893">
    <property type="entry name" value="Znf_MYND"/>
</dbReference>
<reference evidence="6 7" key="1">
    <citation type="journal article" date="2020" name="ISME J.">
        <title>Uncovering the hidden diversity of litter-decomposition mechanisms in mushroom-forming fungi.</title>
        <authorList>
            <person name="Floudas D."/>
            <person name="Bentzer J."/>
            <person name="Ahren D."/>
            <person name="Johansson T."/>
            <person name="Persson P."/>
            <person name="Tunlid A."/>
        </authorList>
    </citation>
    <scope>NUCLEOTIDE SEQUENCE [LARGE SCALE GENOMIC DNA]</scope>
    <source>
        <strain evidence="6 7">CBS 175.51</strain>
    </source>
</reference>
<keyword evidence="2 4" id="KW-0863">Zinc-finger</keyword>
<dbReference type="OrthoDB" id="3270372at2759"/>
<keyword evidence="3" id="KW-0862">Zinc</keyword>
<evidence type="ECO:0000256" key="1">
    <source>
        <dbReference type="ARBA" id="ARBA00022723"/>
    </source>
</evidence>
<gene>
    <name evidence="6" type="ORF">D9611_003044</name>
</gene>
<accession>A0A8H5C9R1</accession>
<organism evidence="6 7">
    <name type="scientific">Ephemerocybe angulata</name>
    <dbReference type="NCBI Taxonomy" id="980116"/>
    <lineage>
        <taxon>Eukaryota</taxon>
        <taxon>Fungi</taxon>
        <taxon>Dikarya</taxon>
        <taxon>Basidiomycota</taxon>
        <taxon>Agaricomycotina</taxon>
        <taxon>Agaricomycetes</taxon>
        <taxon>Agaricomycetidae</taxon>
        <taxon>Agaricales</taxon>
        <taxon>Agaricineae</taxon>
        <taxon>Psathyrellaceae</taxon>
        <taxon>Ephemerocybe</taxon>
    </lineage>
</organism>
<dbReference type="PROSITE" id="PS50865">
    <property type="entry name" value="ZF_MYND_2"/>
    <property type="match status" value="1"/>
</dbReference>
<evidence type="ECO:0000259" key="5">
    <source>
        <dbReference type="PROSITE" id="PS50865"/>
    </source>
</evidence>
<sequence>MTSLSTDTLAQAVDYLAASLENPLNSATCSVRMRVVADRLDDAYMACTSPVAQLKLAKSYPKLSRATVRFLTTKRSPSEHKELIEHLSKCRCPLYHPGMALLHNFELCLRDKIRGKSIRDTHMILQIIRILLKLITTNLTDLARHKFRSKDPAKPAASQQPWPHSAEDLLPFGVADSVDGLTLWALEPDGGHYIYQLAAALGALNGAFLEAMIRPPDYTFAIREPLKHLEAEMAPYVKTGVPADLRVHLKTILLGDALQDITVFYGVLISHNHSGRVTKMLVDTSALSVPVFRRLSNLLAPLPRYSIWEAGREAIAVLLDLTKMKLARNGEYYLPKGQEMTAFNDMPPPNPFDDTFVHLWYVRKGGCCNPECPSPTTSGAYAKSCGACKMLRFCDQKCQKEAWKHKQYPHKTLCAKITSLKQQLGVDNWSHIMRDAQTDNGGTFRKMCEARSVDVKLVKEIGDTLQNIRSRTFIGPDCQSK</sequence>
<protein>
    <recommendedName>
        <fullName evidence="5">MYND-type domain-containing protein</fullName>
    </recommendedName>
</protein>
<keyword evidence="1" id="KW-0479">Metal-binding</keyword>
<dbReference type="AlphaFoldDB" id="A0A8H5C9R1"/>
<name>A0A8H5C9R1_9AGAR</name>
<dbReference type="SUPFAM" id="SSF144232">
    <property type="entry name" value="HIT/MYND zinc finger-like"/>
    <property type="match status" value="1"/>
</dbReference>
<evidence type="ECO:0000256" key="4">
    <source>
        <dbReference type="PROSITE-ProRule" id="PRU00134"/>
    </source>
</evidence>
<evidence type="ECO:0000313" key="7">
    <source>
        <dbReference type="Proteomes" id="UP000541558"/>
    </source>
</evidence>
<dbReference type="GO" id="GO:0008270">
    <property type="term" value="F:zinc ion binding"/>
    <property type="evidence" value="ECO:0007669"/>
    <property type="project" value="UniProtKB-KW"/>
</dbReference>
<dbReference type="EMBL" id="JAACJK010000057">
    <property type="protein sequence ID" value="KAF5337126.1"/>
    <property type="molecule type" value="Genomic_DNA"/>
</dbReference>
<evidence type="ECO:0000256" key="3">
    <source>
        <dbReference type="ARBA" id="ARBA00022833"/>
    </source>
</evidence>
<dbReference type="Gene3D" id="6.10.140.2220">
    <property type="match status" value="1"/>
</dbReference>
<evidence type="ECO:0000313" key="6">
    <source>
        <dbReference type="EMBL" id="KAF5337126.1"/>
    </source>
</evidence>
<evidence type="ECO:0000256" key="2">
    <source>
        <dbReference type="ARBA" id="ARBA00022771"/>
    </source>
</evidence>
<comment type="caution">
    <text evidence="6">The sequence shown here is derived from an EMBL/GenBank/DDBJ whole genome shotgun (WGS) entry which is preliminary data.</text>
</comment>
<feature type="domain" description="MYND-type" evidence="5">
    <location>
        <begin position="369"/>
        <end position="414"/>
    </location>
</feature>
<proteinExistence type="predicted"/>